<feature type="signal peptide" evidence="6">
    <location>
        <begin position="1"/>
        <end position="20"/>
    </location>
</feature>
<dbReference type="GO" id="GO:0007608">
    <property type="term" value="P:sensory perception of smell"/>
    <property type="evidence" value="ECO:0000318"/>
    <property type="project" value="GO_Central"/>
</dbReference>
<feature type="chain" id="PRO_5003089329" evidence="6">
    <location>
        <begin position="21"/>
        <end position="136"/>
    </location>
</feature>
<evidence type="ECO:0000256" key="1">
    <source>
        <dbReference type="ARBA" id="ARBA00004613"/>
    </source>
</evidence>
<dbReference type="InterPro" id="IPR006170">
    <property type="entry name" value="PBP/GOBP"/>
</dbReference>
<dbReference type="FunCoup" id="D6WM83">
    <property type="interactions" value="44"/>
</dbReference>
<dbReference type="STRING" id="7070.D6WM83"/>
<comment type="function">
    <text evidence="5">May be a carrier protein for lipids.</text>
</comment>
<dbReference type="EMBL" id="KQ971343">
    <property type="protein sequence ID" value="EFA04593.1"/>
    <property type="molecule type" value="Genomic_DNA"/>
</dbReference>
<keyword evidence="8" id="KW-1185">Reference proteome</keyword>
<evidence type="ECO:0000313" key="8">
    <source>
        <dbReference type="Proteomes" id="UP000007266"/>
    </source>
</evidence>
<dbReference type="InParanoid" id="D6WM83"/>
<keyword evidence="4" id="KW-0325">Glycoprotein</keyword>
<accession>D6WM83</accession>
<dbReference type="FunFam" id="1.10.238.20:FF:000001">
    <property type="entry name" value="General odorant-binding protein lush"/>
    <property type="match status" value="1"/>
</dbReference>
<name>D6WM83_TRICA</name>
<dbReference type="Proteomes" id="UP000007266">
    <property type="component" value="Linkage group 5"/>
</dbReference>
<keyword evidence="6" id="KW-0732">Signal</keyword>
<comment type="subcellular location">
    <subcellularLocation>
        <location evidence="1">Secreted</location>
    </subcellularLocation>
</comment>
<dbReference type="AlphaFoldDB" id="D6WM83"/>
<dbReference type="InterPro" id="IPR036728">
    <property type="entry name" value="PBP_GOBP_sf"/>
</dbReference>
<evidence type="ECO:0000256" key="3">
    <source>
        <dbReference type="ARBA" id="ARBA00022525"/>
    </source>
</evidence>
<dbReference type="eggNOG" id="ENOG502S7DV">
    <property type="taxonomic scope" value="Eukaryota"/>
</dbReference>
<dbReference type="PhylomeDB" id="D6WM83"/>
<sequence length="136" mass="15209">MYKTRVIYVLFALCLVEIFAIEMDDDMKELINNLHNTCTGETGATDDQIENARKGNFAEDDSFKCYFKCVFDQMGCMTDDGKVDSEAVIAVMPPELADKIASTVRGCTEVGANPCETAWLANKCYQKSNPDMYFVP</sequence>
<dbReference type="Gene3D" id="1.10.238.20">
    <property type="entry name" value="Pheromone/general odorant binding protein domain"/>
    <property type="match status" value="1"/>
</dbReference>
<dbReference type="GO" id="GO:0005615">
    <property type="term" value="C:extracellular space"/>
    <property type="evidence" value="ECO:0000318"/>
    <property type="project" value="GO_Central"/>
</dbReference>
<dbReference type="OMA" id="LHKCWKQ"/>
<evidence type="ECO:0000256" key="6">
    <source>
        <dbReference type="SAM" id="SignalP"/>
    </source>
</evidence>
<dbReference type="Pfam" id="PF01395">
    <property type="entry name" value="PBP_GOBP"/>
    <property type="match status" value="1"/>
</dbReference>
<dbReference type="PRINTS" id="PR00485">
    <property type="entry name" value="MEALWORMBTLB"/>
</dbReference>
<evidence type="ECO:0000256" key="2">
    <source>
        <dbReference type="ARBA" id="ARBA00008098"/>
    </source>
</evidence>
<proteinExistence type="inferred from homology"/>
<dbReference type="CDD" id="cd23992">
    <property type="entry name" value="PBP_GOBP"/>
    <property type="match status" value="1"/>
</dbReference>
<dbReference type="SMART" id="SM00708">
    <property type="entry name" value="PhBP"/>
    <property type="match status" value="1"/>
</dbReference>
<evidence type="ECO:0000256" key="5">
    <source>
        <dbReference type="ARBA" id="ARBA00056866"/>
    </source>
</evidence>
<protein>
    <submittedName>
        <fullName evidence="7">Odorant binding protein 07</fullName>
    </submittedName>
</protein>
<keyword evidence="3" id="KW-0964">Secreted</keyword>
<dbReference type="PANTHER" id="PTHR21364:SF2">
    <property type="entry name" value="GENERAL ODORANT-BINDING PROTEIN 19A"/>
    <property type="match status" value="1"/>
</dbReference>
<dbReference type="PANTHER" id="PTHR21364">
    <property type="entry name" value="GENERAL ODORANT-BINDING PROTEIN 19A"/>
    <property type="match status" value="1"/>
</dbReference>
<dbReference type="SUPFAM" id="SSF47565">
    <property type="entry name" value="Insect pheromone/odorant-binding proteins"/>
    <property type="match status" value="1"/>
</dbReference>
<dbReference type="SMR" id="D6WM83"/>
<reference evidence="7 8" key="1">
    <citation type="journal article" date="2008" name="Nature">
        <title>The genome of the model beetle and pest Tribolium castaneum.</title>
        <authorList>
            <consortium name="Tribolium Genome Sequencing Consortium"/>
            <person name="Richards S."/>
            <person name="Gibbs R.A."/>
            <person name="Weinstock G.M."/>
            <person name="Brown S.J."/>
            <person name="Denell R."/>
            <person name="Beeman R.W."/>
            <person name="Gibbs R."/>
            <person name="Beeman R.W."/>
            <person name="Brown S.J."/>
            <person name="Bucher G."/>
            <person name="Friedrich M."/>
            <person name="Grimmelikhuijzen C.J."/>
            <person name="Klingler M."/>
            <person name="Lorenzen M."/>
            <person name="Richards S."/>
            <person name="Roth S."/>
            <person name="Schroder R."/>
            <person name="Tautz D."/>
            <person name="Zdobnov E.M."/>
            <person name="Muzny D."/>
            <person name="Gibbs R.A."/>
            <person name="Weinstock G.M."/>
            <person name="Attaway T."/>
            <person name="Bell S."/>
            <person name="Buhay C.J."/>
            <person name="Chandrabose M.N."/>
            <person name="Chavez D."/>
            <person name="Clerk-Blankenburg K.P."/>
            <person name="Cree A."/>
            <person name="Dao M."/>
            <person name="Davis C."/>
            <person name="Chacko J."/>
            <person name="Dinh H."/>
            <person name="Dugan-Rocha S."/>
            <person name="Fowler G."/>
            <person name="Garner T.T."/>
            <person name="Garnes J."/>
            <person name="Gnirke A."/>
            <person name="Hawes A."/>
            <person name="Hernandez J."/>
            <person name="Hines S."/>
            <person name="Holder M."/>
            <person name="Hume J."/>
            <person name="Jhangiani S.N."/>
            <person name="Joshi V."/>
            <person name="Khan Z.M."/>
            <person name="Jackson L."/>
            <person name="Kovar C."/>
            <person name="Kowis A."/>
            <person name="Lee S."/>
            <person name="Lewis L.R."/>
            <person name="Margolis J."/>
            <person name="Morgan M."/>
            <person name="Nazareth L.V."/>
            <person name="Nguyen N."/>
            <person name="Okwuonu G."/>
            <person name="Parker D."/>
            <person name="Richards S."/>
            <person name="Ruiz S.J."/>
            <person name="Santibanez J."/>
            <person name="Savard J."/>
            <person name="Scherer S.E."/>
            <person name="Schneider B."/>
            <person name="Sodergren E."/>
            <person name="Tautz D."/>
            <person name="Vattahil S."/>
            <person name="Villasana D."/>
            <person name="White C.S."/>
            <person name="Wright R."/>
            <person name="Park Y."/>
            <person name="Beeman R.W."/>
            <person name="Lord J."/>
            <person name="Oppert B."/>
            <person name="Lorenzen M."/>
            <person name="Brown S."/>
            <person name="Wang L."/>
            <person name="Savard J."/>
            <person name="Tautz D."/>
            <person name="Richards S."/>
            <person name="Weinstock G."/>
            <person name="Gibbs R.A."/>
            <person name="Liu Y."/>
            <person name="Worley K."/>
            <person name="Weinstock G."/>
            <person name="Elsik C.G."/>
            <person name="Reese J.T."/>
            <person name="Elhaik E."/>
            <person name="Landan G."/>
            <person name="Graur D."/>
            <person name="Arensburger P."/>
            <person name="Atkinson P."/>
            <person name="Beeman R.W."/>
            <person name="Beidler J."/>
            <person name="Brown S.J."/>
            <person name="Demuth J.P."/>
            <person name="Drury D.W."/>
            <person name="Du Y.Z."/>
            <person name="Fujiwara H."/>
            <person name="Lorenzen M."/>
            <person name="Maselli V."/>
            <person name="Osanai M."/>
            <person name="Park Y."/>
            <person name="Robertson H.M."/>
            <person name="Tu Z."/>
            <person name="Wang J.J."/>
            <person name="Wang S."/>
            <person name="Richards S."/>
            <person name="Song H."/>
            <person name="Zhang L."/>
            <person name="Sodergren E."/>
            <person name="Werner D."/>
            <person name="Stanke M."/>
            <person name="Morgenstern B."/>
            <person name="Solovyev V."/>
            <person name="Kosarev P."/>
            <person name="Brown G."/>
            <person name="Chen H.C."/>
            <person name="Ermolaeva O."/>
            <person name="Hlavina W."/>
            <person name="Kapustin Y."/>
            <person name="Kiryutin B."/>
            <person name="Kitts P."/>
            <person name="Maglott D."/>
            <person name="Pruitt K."/>
            <person name="Sapojnikov V."/>
            <person name="Souvorov A."/>
            <person name="Mackey A.J."/>
            <person name="Waterhouse R.M."/>
            <person name="Wyder S."/>
            <person name="Zdobnov E.M."/>
            <person name="Zdobnov E.M."/>
            <person name="Wyder S."/>
            <person name="Kriventseva E.V."/>
            <person name="Kadowaki T."/>
            <person name="Bork P."/>
            <person name="Aranda M."/>
            <person name="Bao R."/>
            <person name="Beermann A."/>
            <person name="Berns N."/>
            <person name="Bolognesi R."/>
            <person name="Bonneton F."/>
            <person name="Bopp D."/>
            <person name="Brown S.J."/>
            <person name="Bucher G."/>
            <person name="Butts T."/>
            <person name="Chaumot A."/>
            <person name="Denell R.E."/>
            <person name="Ferrier D.E."/>
            <person name="Friedrich M."/>
            <person name="Gordon C.M."/>
            <person name="Jindra M."/>
            <person name="Klingler M."/>
            <person name="Lan Q."/>
            <person name="Lattorff H.M."/>
            <person name="Laudet V."/>
            <person name="von Levetsow C."/>
            <person name="Liu Z."/>
            <person name="Lutz R."/>
            <person name="Lynch J.A."/>
            <person name="da Fonseca R.N."/>
            <person name="Posnien N."/>
            <person name="Reuter R."/>
            <person name="Roth S."/>
            <person name="Savard J."/>
            <person name="Schinko J.B."/>
            <person name="Schmitt C."/>
            <person name="Schoppmeier M."/>
            <person name="Schroder R."/>
            <person name="Shippy T.D."/>
            <person name="Simonnet F."/>
            <person name="Marques-Souza H."/>
            <person name="Tautz D."/>
            <person name="Tomoyasu Y."/>
            <person name="Trauner J."/>
            <person name="Van der Zee M."/>
            <person name="Vervoort M."/>
            <person name="Wittkopp N."/>
            <person name="Wimmer E.A."/>
            <person name="Yang X."/>
            <person name="Jones A.K."/>
            <person name="Sattelle D.B."/>
            <person name="Ebert P.R."/>
            <person name="Nelson D."/>
            <person name="Scott J.G."/>
            <person name="Beeman R.W."/>
            <person name="Muthukrishnan S."/>
            <person name="Kramer K.J."/>
            <person name="Arakane Y."/>
            <person name="Beeman R.W."/>
            <person name="Zhu Q."/>
            <person name="Hogenkamp D."/>
            <person name="Dixit R."/>
            <person name="Oppert B."/>
            <person name="Jiang H."/>
            <person name="Zou Z."/>
            <person name="Marshall J."/>
            <person name="Elpidina E."/>
            <person name="Vinokurov K."/>
            <person name="Oppert C."/>
            <person name="Zou Z."/>
            <person name="Evans J."/>
            <person name="Lu Z."/>
            <person name="Zhao P."/>
            <person name="Sumathipala N."/>
            <person name="Altincicek B."/>
            <person name="Vilcinskas A."/>
            <person name="Williams M."/>
            <person name="Hultmark D."/>
            <person name="Hetru C."/>
            <person name="Jiang H."/>
            <person name="Grimmelikhuijzen C.J."/>
            <person name="Hauser F."/>
            <person name="Cazzamali G."/>
            <person name="Williamson M."/>
            <person name="Park Y."/>
            <person name="Li B."/>
            <person name="Tanaka Y."/>
            <person name="Predel R."/>
            <person name="Neupert S."/>
            <person name="Schachtner J."/>
            <person name="Verleyen P."/>
            <person name="Raible F."/>
            <person name="Bork P."/>
            <person name="Friedrich M."/>
            <person name="Walden K.K."/>
            <person name="Robertson H.M."/>
            <person name="Angeli S."/>
            <person name="Foret S."/>
            <person name="Bucher G."/>
            <person name="Schuetz S."/>
            <person name="Maleszka R."/>
            <person name="Wimmer E.A."/>
            <person name="Beeman R.W."/>
            <person name="Lorenzen M."/>
            <person name="Tomoyasu Y."/>
            <person name="Miller S.C."/>
            <person name="Grossmann D."/>
            <person name="Bucher G."/>
        </authorList>
    </citation>
    <scope>NUCLEOTIDE SEQUENCE [LARGE SCALE GENOMIC DNA]</scope>
    <source>
        <strain evidence="7 8">Georgia GA2</strain>
    </source>
</reference>
<reference evidence="7 8" key="2">
    <citation type="journal article" date="2010" name="Nucleic Acids Res.">
        <title>BeetleBase in 2010: revisions to provide comprehensive genomic information for Tribolium castaneum.</title>
        <authorList>
            <person name="Kim H.S."/>
            <person name="Murphy T."/>
            <person name="Xia J."/>
            <person name="Caragea D."/>
            <person name="Park Y."/>
            <person name="Beeman R.W."/>
            <person name="Lorenzen M.D."/>
            <person name="Butcher S."/>
            <person name="Manak J.R."/>
            <person name="Brown S.J."/>
        </authorList>
    </citation>
    <scope>GENOME REANNOTATION</scope>
    <source>
        <strain evidence="7 8">Georgia GA2</strain>
    </source>
</reference>
<gene>
    <name evidence="7" type="primary">TcOBP5D</name>
    <name evidence="7" type="ORF">TcasGA2_TC013322</name>
</gene>
<comment type="similarity">
    <text evidence="2">Belongs to the PBP/GOBP family.</text>
</comment>
<evidence type="ECO:0000256" key="4">
    <source>
        <dbReference type="ARBA" id="ARBA00023180"/>
    </source>
</evidence>
<evidence type="ECO:0000313" key="7">
    <source>
        <dbReference type="EMBL" id="EFA04593.1"/>
    </source>
</evidence>
<dbReference type="GO" id="GO:0005549">
    <property type="term" value="F:odorant binding"/>
    <property type="evidence" value="ECO:0007669"/>
    <property type="project" value="InterPro"/>
</dbReference>
<organism evidence="7 8">
    <name type="scientific">Tribolium castaneum</name>
    <name type="common">Red flour beetle</name>
    <dbReference type="NCBI Taxonomy" id="7070"/>
    <lineage>
        <taxon>Eukaryota</taxon>
        <taxon>Metazoa</taxon>
        <taxon>Ecdysozoa</taxon>
        <taxon>Arthropoda</taxon>
        <taxon>Hexapoda</taxon>
        <taxon>Insecta</taxon>
        <taxon>Pterygota</taxon>
        <taxon>Neoptera</taxon>
        <taxon>Endopterygota</taxon>
        <taxon>Coleoptera</taxon>
        <taxon>Polyphaga</taxon>
        <taxon>Cucujiformia</taxon>
        <taxon>Tenebrionidae</taxon>
        <taxon>Tenebrionidae incertae sedis</taxon>
        <taxon>Tribolium</taxon>
    </lineage>
</organism>
<dbReference type="HOGENOM" id="CLU_107288_1_1_1"/>